<proteinExistence type="inferred from homology"/>
<dbReference type="PANTHER" id="PTHR14154">
    <property type="entry name" value="UPF0041 BRAIN PROTEIN 44-RELATED"/>
    <property type="match status" value="1"/>
</dbReference>
<dbReference type="EMBL" id="BCLY01000016">
    <property type="protein sequence ID" value="GAQ10190.1"/>
    <property type="molecule type" value="Genomic_DNA"/>
</dbReference>
<comment type="function">
    <text evidence="9">Mediates the uptake of pyruvate into mitochondria.</text>
</comment>
<dbReference type="GO" id="GO:0016740">
    <property type="term" value="F:transferase activity"/>
    <property type="evidence" value="ECO:0007669"/>
    <property type="project" value="InterPro"/>
</dbReference>
<dbReference type="GO" id="GO:0006850">
    <property type="term" value="P:pyruvate import into mitochondria"/>
    <property type="evidence" value="ECO:0007669"/>
    <property type="project" value="InterPro"/>
</dbReference>
<gene>
    <name evidence="10" type="ORF">ALT_7511</name>
</gene>
<dbReference type="InterPro" id="IPR005336">
    <property type="entry name" value="MPC"/>
</dbReference>
<dbReference type="Gene3D" id="3.40.366.10">
    <property type="entry name" value="Malonyl-Coenzyme A Acyl Carrier Protein, domain 2"/>
    <property type="match status" value="1"/>
</dbReference>
<accession>A0AAN4TDT6</accession>
<comment type="subcellular location">
    <subcellularLocation>
        <location evidence="1 9">Mitochondrion inner membrane</location>
        <topology evidence="1 9">Multi-pass membrane protein</topology>
    </subcellularLocation>
</comment>
<evidence type="ECO:0000256" key="9">
    <source>
        <dbReference type="RuleBase" id="RU363100"/>
    </source>
</evidence>
<evidence type="ECO:0000256" key="7">
    <source>
        <dbReference type="ARBA" id="ARBA00023128"/>
    </source>
</evidence>
<name>A0AAN4TDT6_ASPLE</name>
<evidence type="ECO:0000256" key="8">
    <source>
        <dbReference type="ARBA" id="ARBA00023136"/>
    </source>
</evidence>
<dbReference type="Proteomes" id="UP000051487">
    <property type="component" value="Unassembled WGS sequence"/>
</dbReference>
<keyword evidence="6" id="KW-1133">Transmembrane helix</keyword>
<organism evidence="10 11">
    <name type="scientific">Aspergillus lentulus</name>
    <dbReference type="NCBI Taxonomy" id="293939"/>
    <lineage>
        <taxon>Eukaryota</taxon>
        <taxon>Fungi</taxon>
        <taxon>Dikarya</taxon>
        <taxon>Ascomycota</taxon>
        <taxon>Pezizomycotina</taxon>
        <taxon>Eurotiomycetes</taxon>
        <taxon>Eurotiomycetidae</taxon>
        <taxon>Eurotiales</taxon>
        <taxon>Aspergillaceae</taxon>
        <taxon>Aspergillus</taxon>
        <taxon>Aspergillus subgen. Fumigati</taxon>
    </lineage>
</organism>
<keyword evidence="8" id="KW-0472">Membrane</keyword>
<evidence type="ECO:0000256" key="5">
    <source>
        <dbReference type="ARBA" id="ARBA00022792"/>
    </source>
</evidence>
<evidence type="ECO:0000256" key="1">
    <source>
        <dbReference type="ARBA" id="ARBA00004448"/>
    </source>
</evidence>
<keyword evidence="5 9" id="KW-0999">Mitochondrion inner membrane</keyword>
<protein>
    <recommendedName>
        <fullName evidence="9">Mitochondrial pyruvate carrier</fullName>
    </recommendedName>
</protein>
<evidence type="ECO:0000256" key="2">
    <source>
        <dbReference type="ARBA" id="ARBA00006416"/>
    </source>
</evidence>
<comment type="caution">
    <text evidence="10">The sequence shown here is derived from an EMBL/GenBank/DDBJ whole genome shotgun (WGS) entry which is preliminary data.</text>
</comment>
<dbReference type="GO" id="GO:0005743">
    <property type="term" value="C:mitochondrial inner membrane"/>
    <property type="evidence" value="ECO:0007669"/>
    <property type="project" value="UniProtKB-SubCell"/>
</dbReference>
<keyword evidence="4" id="KW-0812">Transmembrane</keyword>
<sequence length="201" mass="21801">MCRIVDFWDPVSNFGISVAAIMDTQKSPEMISGKMTGALCIYAATFMRYSLAIKPKNYLLFLCHSANAGAQLTQGYRYLQYHHWGGKEKTGGTYAVDAAKKKIAKVENKANDTHCSHGTEDKVFARLLQVDTAYHSHHMLHCAGSYMASAPAVSAARLRIAEPTGADADIEAVSPSNKLANGAKECQLKEVSSQLVNTNGV</sequence>
<dbReference type="InterPro" id="IPR001227">
    <property type="entry name" value="Ac_transferase_dom_sf"/>
</dbReference>
<evidence type="ECO:0000313" key="11">
    <source>
        <dbReference type="Proteomes" id="UP000051487"/>
    </source>
</evidence>
<comment type="similarity">
    <text evidence="2 9">Belongs to the mitochondrial pyruvate carrier (MPC) (TC 2.A.105) family.</text>
</comment>
<dbReference type="AlphaFoldDB" id="A0AAN4TDT6"/>
<keyword evidence="7 9" id="KW-0496">Mitochondrion</keyword>
<keyword evidence="10" id="KW-0670">Pyruvate</keyword>
<dbReference type="Pfam" id="PF03650">
    <property type="entry name" value="MPC"/>
    <property type="match status" value="1"/>
</dbReference>
<keyword evidence="3 9" id="KW-0813">Transport</keyword>
<reference evidence="10 11" key="1">
    <citation type="submission" date="2015-11" db="EMBL/GenBank/DDBJ databases">
        <title>Aspergillus lentulus strain IFM 54703T.</title>
        <authorList>
            <person name="Kusuya Y."/>
            <person name="Sakai K."/>
            <person name="Kamei K."/>
            <person name="Takahashi H."/>
            <person name="Yaguchi T."/>
        </authorList>
    </citation>
    <scope>NUCLEOTIDE SEQUENCE [LARGE SCALE GENOMIC DNA]</scope>
    <source>
        <strain evidence="10 11">IFM 54703</strain>
    </source>
</reference>
<evidence type="ECO:0000313" key="10">
    <source>
        <dbReference type="EMBL" id="GAQ10190.1"/>
    </source>
</evidence>
<evidence type="ECO:0000256" key="3">
    <source>
        <dbReference type="ARBA" id="ARBA00022448"/>
    </source>
</evidence>
<evidence type="ECO:0000256" key="6">
    <source>
        <dbReference type="ARBA" id="ARBA00022989"/>
    </source>
</evidence>
<evidence type="ECO:0000256" key="4">
    <source>
        <dbReference type="ARBA" id="ARBA00022692"/>
    </source>
</evidence>